<dbReference type="EMBL" id="BNCF01000002">
    <property type="protein sequence ID" value="GHE27704.1"/>
    <property type="molecule type" value="Genomic_DNA"/>
</dbReference>
<accession>A0A918YXH5</accession>
<dbReference type="RefSeq" id="WP_229814855.1">
    <property type="nucleotide sequence ID" value="NZ_BNCF01000002.1"/>
</dbReference>
<keyword evidence="3" id="KW-1185">Reference proteome</keyword>
<reference evidence="2" key="1">
    <citation type="journal article" date="2014" name="Int. J. Syst. Evol. Microbiol.">
        <title>Complete genome sequence of Corynebacterium casei LMG S-19264T (=DSM 44701T), isolated from a smear-ripened cheese.</title>
        <authorList>
            <consortium name="US DOE Joint Genome Institute (JGI-PGF)"/>
            <person name="Walter F."/>
            <person name="Albersmeier A."/>
            <person name="Kalinowski J."/>
            <person name="Ruckert C."/>
        </authorList>
    </citation>
    <scope>NUCLEOTIDE SEQUENCE</scope>
    <source>
        <strain evidence="2">KCTC 32020</strain>
    </source>
</reference>
<name>A0A918YXH5_9GAMM</name>
<dbReference type="PANTHER" id="PTHR33608">
    <property type="entry name" value="BLL2464 PROTEIN"/>
    <property type="match status" value="1"/>
</dbReference>
<evidence type="ECO:0000259" key="1">
    <source>
        <dbReference type="Pfam" id="PF01882"/>
    </source>
</evidence>
<comment type="caution">
    <text evidence="2">The sequence shown here is derived from an EMBL/GenBank/DDBJ whole genome shotgun (WGS) entry which is preliminary data.</text>
</comment>
<dbReference type="InterPro" id="IPR002881">
    <property type="entry name" value="DUF58"/>
</dbReference>
<dbReference type="PANTHER" id="PTHR33608:SF3">
    <property type="entry name" value="SLR2013 PROTEIN"/>
    <property type="match status" value="1"/>
</dbReference>
<reference evidence="2" key="2">
    <citation type="submission" date="2020-09" db="EMBL/GenBank/DDBJ databases">
        <authorList>
            <person name="Sun Q."/>
            <person name="Kim S."/>
        </authorList>
    </citation>
    <scope>NUCLEOTIDE SEQUENCE</scope>
    <source>
        <strain evidence="2">KCTC 32020</strain>
    </source>
</reference>
<proteinExistence type="predicted"/>
<organism evidence="2 3">
    <name type="scientific">Vulcaniibacterium thermophilum</name>
    <dbReference type="NCBI Taxonomy" id="1169913"/>
    <lineage>
        <taxon>Bacteria</taxon>
        <taxon>Pseudomonadati</taxon>
        <taxon>Pseudomonadota</taxon>
        <taxon>Gammaproteobacteria</taxon>
        <taxon>Lysobacterales</taxon>
        <taxon>Lysobacteraceae</taxon>
        <taxon>Vulcaniibacterium</taxon>
    </lineage>
</organism>
<gene>
    <name evidence="2" type="ORF">GCM10007167_06490</name>
</gene>
<dbReference type="Pfam" id="PF01882">
    <property type="entry name" value="DUF58"/>
    <property type="match status" value="1"/>
</dbReference>
<evidence type="ECO:0000313" key="2">
    <source>
        <dbReference type="EMBL" id="GHE27704.1"/>
    </source>
</evidence>
<evidence type="ECO:0000313" key="3">
    <source>
        <dbReference type="Proteomes" id="UP000636453"/>
    </source>
</evidence>
<dbReference type="AlphaFoldDB" id="A0A918YXH5"/>
<sequence>MAVAVPRPAAPLLALLALWGLAGIAVGLGRLALSHWALAGVVLAALAALDALRLARAPHPQAQRRLPDTWPIGQERPVTLTFALERGVQTLDVFDLHPVGWDARGMPRRLRLRAGEAVSVDYALRAPMRGDFAFDGVQARLHSPWRLWRQARVLGAPQTVRVFPNFAPLAKFALFSAEQASLMVGAHLKRRRGEGTDFHQMREYRIGDSLRQIDWKATARARRLISREYQDERNQQLVLMLDTGRRLMAREPAPAEAGAALSHFDHVLDAALVVAYLALRQGDSVGLQAIGGESAWLSPRRGPGAIDALLRATYALQPRPVATDLLAAANEFLLRQRRRALAMLVTNLRDEDQDDLLAAVRLLRRRHLVCVASLRETALDDALSAEVNDFDGAIRASATAHYLERRRRVHEALRHHGVMVLDVTCAQLAGALVERYLAVKRDGLL</sequence>
<feature type="domain" description="DUF58" evidence="1">
    <location>
        <begin position="200"/>
        <end position="416"/>
    </location>
</feature>
<dbReference type="Proteomes" id="UP000636453">
    <property type="component" value="Unassembled WGS sequence"/>
</dbReference>
<protein>
    <recommendedName>
        <fullName evidence="1">DUF58 domain-containing protein</fullName>
    </recommendedName>
</protein>